<proteinExistence type="predicted"/>
<feature type="region of interest" description="Disordered" evidence="1">
    <location>
        <begin position="56"/>
        <end position="99"/>
    </location>
</feature>
<comment type="caution">
    <text evidence="2">The sequence shown here is derived from an EMBL/GenBank/DDBJ whole genome shotgun (WGS) entry which is preliminary data.</text>
</comment>
<feature type="compositionally biased region" description="Basic and acidic residues" evidence="1">
    <location>
        <begin position="56"/>
        <end position="68"/>
    </location>
</feature>
<keyword evidence="3" id="KW-1185">Reference proteome</keyword>
<dbReference type="EMBL" id="JAPCXB010000026">
    <property type="protein sequence ID" value="KAJ1614162.1"/>
    <property type="molecule type" value="Genomic_DNA"/>
</dbReference>
<feature type="compositionally biased region" description="Polar residues" evidence="1">
    <location>
        <begin position="72"/>
        <end position="81"/>
    </location>
</feature>
<sequence>MRKENHIFLLTLKLLVFALFLACWYASFDIQSSLTYSQRISLLALSEENLNGEVRKSYEASDSSKSDDISQADDQANNKNIDSGAELEAGNDNKMGSMPIEHSIDSADELISPIVSMCLTELTNIYDILELEYNSISSISMLDNLEECINTKNKIDEILEIMVRAKELLLHVGSDNFSDENLLQENQKKETNNKKGKTSDLFFYLQTNISILKRTISLYNIKYKVFSSQEQILSRISKLMSEINTLAGRFKNLTKNNKTAFEKVMFEITKPISKIMNEYKSILRKTNVFMYVKYYTKHSKNIEHYIQTISCMLKYRLQRSPMFEELLFMLKPTLNTCK</sequence>
<evidence type="ECO:0000256" key="1">
    <source>
        <dbReference type="SAM" id="MobiDB-lite"/>
    </source>
</evidence>
<evidence type="ECO:0000313" key="2">
    <source>
        <dbReference type="EMBL" id="KAJ1614162.1"/>
    </source>
</evidence>
<organism evidence="2 3">
    <name type="scientific">Cryptosporidium canis</name>
    <dbReference type="NCBI Taxonomy" id="195482"/>
    <lineage>
        <taxon>Eukaryota</taxon>
        <taxon>Sar</taxon>
        <taxon>Alveolata</taxon>
        <taxon>Apicomplexa</taxon>
        <taxon>Conoidasida</taxon>
        <taxon>Coccidia</taxon>
        <taxon>Eucoccidiorida</taxon>
        <taxon>Eimeriorina</taxon>
        <taxon>Cryptosporidiidae</taxon>
        <taxon>Cryptosporidium</taxon>
    </lineage>
</organism>
<accession>A0ABQ8PCU4</accession>
<evidence type="ECO:0000313" key="3">
    <source>
        <dbReference type="Proteomes" id="UP001071777"/>
    </source>
</evidence>
<reference evidence="2" key="1">
    <citation type="submission" date="2022-10" db="EMBL/GenBank/DDBJ databases">
        <title>Adaptive evolution leads to modifications in subtelomeric GC content in a zoonotic Cryptosporidium species.</title>
        <authorList>
            <person name="Li J."/>
            <person name="Feng Y."/>
            <person name="Xiao L."/>
        </authorList>
    </citation>
    <scope>NUCLEOTIDE SEQUENCE</scope>
    <source>
        <strain evidence="2">25894</strain>
    </source>
</reference>
<protein>
    <submittedName>
        <fullName evidence="2">Signal peptide-containing protein</fullName>
    </submittedName>
</protein>
<gene>
    <name evidence="2" type="ORF">OJ252_757</name>
</gene>
<dbReference type="Proteomes" id="UP001071777">
    <property type="component" value="Unassembled WGS sequence"/>
</dbReference>
<name>A0ABQ8PCU4_9CRYT</name>